<feature type="compositionally biased region" description="Polar residues" evidence="1">
    <location>
        <begin position="245"/>
        <end position="269"/>
    </location>
</feature>
<sequence length="269" mass="28808">MDESETAIIATSHVAGAMNYPSTTQALFALIVMIIVLVFILVYCCWGTFTCARQRQEDAAAPATEDRAGPNGQQVRHILRGPHTVIVPINNMIYVGDPETHQIYQIPLDRDKPPAYTEVYRAGPPPPYRPDIVVSDSEVSSCTTTHMEHGDNITVLPENPPTYDESLSAAPVVFGAGHSSSVASDPPPQQQQQQEATAASETAMGTAGSTITQSSQSPAPEPPQEVQEPPPPRAGLVLTLRTLPQVVQQASLQPSEEGSSATPVTHQLQ</sequence>
<evidence type="ECO:0000313" key="3">
    <source>
        <dbReference type="EMBL" id="KAG0718680.1"/>
    </source>
</evidence>
<comment type="caution">
    <text evidence="3">The sequence shown here is derived from an EMBL/GenBank/DDBJ whole genome shotgun (WGS) entry which is preliminary data.</text>
</comment>
<gene>
    <name evidence="3" type="ORF">GWK47_051989</name>
</gene>
<keyword evidence="2" id="KW-0812">Transmembrane</keyword>
<organism evidence="3 4">
    <name type="scientific">Chionoecetes opilio</name>
    <name type="common">Atlantic snow crab</name>
    <name type="synonym">Cancer opilio</name>
    <dbReference type="NCBI Taxonomy" id="41210"/>
    <lineage>
        <taxon>Eukaryota</taxon>
        <taxon>Metazoa</taxon>
        <taxon>Ecdysozoa</taxon>
        <taxon>Arthropoda</taxon>
        <taxon>Crustacea</taxon>
        <taxon>Multicrustacea</taxon>
        <taxon>Malacostraca</taxon>
        <taxon>Eumalacostraca</taxon>
        <taxon>Eucarida</taxon>
        <taxon>Decapoda</taxon>
        <taxon>Pleocyemata</taxon>
        <taxon>Brachyura</taxon>
        <taxon>Eubrachyura</taxon>
        <taxon>Majoidea</taxon>
        <taxon>Majidae</taxon>
        <taxon>Chionoecetes</taxon>
    </lineage>
</organism>
<reference evidence="3" key="1">
    <citation type="submission" date="2020-07" db="EMBL/GenBank/DDBJ databases">
        <title>The High-quality genome of the commercially important snow crab, Chionoecetes opilio.</title>
        <authorList>
            <person name="Jeong J.-H."/>
            <person name="Ryu S."/>
        </authorList>
    </citation>
    <scope>NUCLEOTIDE SEQUENCE</scope>
    <source>
        <strain evidence="3">MADBK_172401_WGS</strain>
        <tissue evidence="3">Digestive gland</tissue>
    </source>
</reference>
<feature type="compositionally biased region" description="Pro residues" evidence="1">
    <location>
        <begin position="219"/>
        <end position="233"/>
    </location>
</feature>
<feature type="region of interest" description="Disordered" evidence="1">
    <location>
        <begin position="176"/>
        <end position="269"/>
    </location>
</feature>
<evidence type="ECO:0000256" key="2">
    <source>
        <dbReference type="SAM" id="Phobius"/>
    </source>
</evidence>
<keyword evidence="4" id="KW-1185">Reference proteome</keyword>
<feature type="transmembrane region" description="Helical" evidence="2">
    <location>
        <begin position="26"/>
        <end position="46"/>
    </location>
</feature>
<accession>A0A8J5CRP2</accession>
<dbReference type="Proteomes" id="UP000770661">
    <property type="component" value="Unassembled WGS sequence"/>
</dbReference>
<protein>
    <submittedName>
        <fullName evidence="3">Uncharacterized protein</fullName>
    </submittedName>
</protein>
<dbReference type="OrthoDB" id="6365289at2759"/>
<dbReference type="AlphaFoldDB" id="A0A8J5CRP2"/>
<keyword evidence="2" id="KW-0472">Membrane</keyword>
<keyword evidence="2" id="KW-1133">Transmembrane helix</keyword>
<name>A0A8J5CRP2_CHIOP</name>
<evidence type="ECO:0000313" key="4">
    <source>
        <dbReference type="Proteomes" id="UP000770661"/>
    </source>
</evidence>
<dbReference type="EMBL" id="JACEEZ010015691">
    <property type="protein sequence ID" value="KAG0718680.1"/>
    <property type="molecule type" value="Genomic_DNA"/>
</dbReference>
<proteinExistence type="predicted"/>
<evidence type="ECO:0000256" key="1">
    <source>
        <dbReference type="SAM" id="MobiDB-lite"/>
    </source>
</evidence>